<dbReference type="AlphaFoldDB" id="A0A829H5Q5"/>
<reference evidence="6 7" key="1">
    <citation type="journal article" date="2013" name="PLoS ONE">
        <title>Lactobacillus paracasei comparative genomics: towards species pan-genome definition and exploitation of diversity.</title>
        <authorList>
            <person name="Smokvina T."/>
            <person name="Wels M."/>
            <person name="Polka J."/>
            <person name="Chervaux C."/>
            <person name="Brisse S."/>
            <person name="Boekhorst J."/>
            <person name="van Hylckama Vlieg J.E."/>
            <person name="Siezen R.J."/>
        </authorList>
    </citation>
    <scope>NUCLEOTIDE SEQUENCE [LARGE SCALE GENOMIC DNA]</scope>
    <source>
        <strain evidence="6 7">Lpp41</strain>
    </source>
</reference>
<keyword evidence="4 6" id="KW-0238">DNA-binding</keyword>
<protein>
    <recommendedName>
        <fullName evidence="2">DNA-binding protein HU</fullName>
    </recommendedName>
</protein>
<name>A0A829H5Q5_LACPA</name>
<dbReference type="GO" id="GO:0003677">
    <property type="term" value="F:DNA binding"/>
    <property type="evidence" value="ECO:0007669"/>
    <property type="project" value="UniProtKB-KW"/>
</dbReference>
<gene>
    <name evidence="6" type="ORF">Lpp41_13295</name>
</gene>
<dbReference type="Proteomes" id="UP000014244">
    <property type="component" value="Unassembled WGS sequence"/>
</dbReference>
<accession>A0A829H5Q5</accession>
<evidence type="ECO:0000256" key="5">
    <source>
        <dbReference type="RuleBase" id="RU003939"/>
    </source>
</evidence>
<dbReference type="CDD" id="cd13831">
    <property type="entry name" value="HU"/>
    <property type="match status" value="1"/>
</dbReference>
<proteinExistence type="inferred from homology"/>
<dbReference type="GO" id="GO:0005829">
    <property type="term" value="C:cytosol"/>
    <property type="evidence" value="ECO:0007669"/>
    <property type="project" value="TreeGrafter"/>
</dbReference>
<evidence type="ECO:0000256" key="4">
    <source>
        <dbReference type="ARBA" id="ARBA00023125"/>
    </source>
</evidence>
<dbReference type="SUPFAM" id="SSF47729">
    <property type="entry name" value="IHF-like DNA-binding proteins"/>
    <property type="match status" value="1"/>
</dbReference>
<dbReference type="EMBL" id="ANKE01000633">
    <property type="protein sequence ID" value="EPC70826.1"/>
    <property type="molecule type" value="Genomic_DNA"/>
</dbReference>
<evidence type="ECO:0000256" key="1">
    <source>
        <dbReference type="ARBA" id="ARBA00010529"/>
    </source>
</evidence>
<dbReference type="PANTHER" id="PTHR33175:SF3">
    <property type="entry name" value="DNA-BINDING PROTEIN HU-BETA"/>
    <property type="match status" value="1"/>
</dbReference>
<comment type="similarity">
    <text evidence="1 5">Belongs to the bacterial histone-like protein family.</text>
</comment>
<dbReference type="SMART" id="SM00411">
    <property type="entry name" value="BHL"/>
    <property type="match status" value="1"/>
</dbReference>
<dbReference type="InterPro" id="IPR010992">
    <property type="entry name" value="IHF-like_DNA-bd_dom_sf"/>
</dbReference>
<comment type="caution">
    <text evidence="6">The sequence shown here is derived from an EMBL/GenBank/DDBJ whole genome shotgun (WGS) entry which is preliminary data.</text>
</comment>
<sequence>MAKKKTTPKKAVTKAATTPLTVNKAMLIKRMQTAADKAGMYSNGEELRKFINLYNQVITDALVAGEKVHIIEFGSFRVTDRAARKGRNPRTGEPIQIEATKNVKFTPALKLKTSVKAKKPAKRVKKSKK</sequence>
<organism evidence="6 7">
    <name type="scientific">Lacticaseibacillus paracasei subsp. paracasei Lpp41</name>
    <dbReference type="NCBI Taxonomy" id="1256208"/>
    <lineage>
        <taxon>Bacteria</taxon>
        <taxon>Bacillati</taxon>
        <taxon>Bacillota</taxon>
        <taxon>Bacilli</taxon>
        <taxon>Lactobacillales</taxon>
        <taxon>Lactobacillaceae</taxon>
        <taxon>Lacticaseibacillus</taxon>
    </lineage>
</organism>
<dbReference type="PRINTS" id="PR01727">
    <property type="entry name" value="DNABINDINGHU"/>
</dbReference>
<dbReference type="InterPro" id="IPR000119">
    <property type="entry name" value="Hist_DNA-bd"/>
</dbReference>
<evidence type="ECO:0000256" key="2">
    <source>
        <dbReference type="ARBA" id="ARBA00021922"/>
    </source>
</evidence>
<keyword evidence="3" id="KW-0226">DNA condensation</keyword>
<evidence type="ECO:0000256" key="3">
    <source>
        <dbReference type="ARBA" id="ARBA00023067"/>
    </source>
</evidence>
<evidence type="ECO:0000313" key="6">
    <source>
        <dbReference type="EMBL" id="EPC70826.1"/>
    </source>
</evidence>
<dbReference type="Gene3D" id="4.10.520.10">
    <property type="entry name" value="IHF-like DNA-binding proteins"/>
    <property type="match status" value="1"/>
</dbReference>
<dbReference type="Pfam" id="PF00216">
    <property type="entry name" value="Bac_DNA_binding"/>
    <property type="match status" value="1"/>
</dbReference>
<dbReference type="GO" id="GO:0030261">
    <property type="term" value="P:chromosome condensation"/>
    <property type="evidence" value="ECO:0007669"/>
    <property type="project" value="UniProtKB-KW"/>
</dbReference>
<dbReference type="GO" id="GO:0030527">
    <property type="term" value="F:structural constituent of chromatin"/>
    <property type="evidence" value="ECO:0007669"/>
    <property type="project" value="InterPro"/>
</dbReference>
<dbReference type="PANTHER" id="PTHR33175">
    <property type="entry name" value="DNA-BINDING PROTEIN HU"/>
    <property type="match status" value="1"/>
</dbReference>
<evidence type="ECO:0000313" key="7">
    <source>
        <dbReference type="Proteomes" id="UP000014244"/>
    </source>
</evidence>